<dbReference type="Proteomes" id="UP001433268">
    <property type="component" value="Unassembled WGS sequence"/>
</dbReference>
<dbReference type="EMBL" id="JAQQWN010000005">
    <property type="protein sequence ID" value="KAK8085855.1"/>
    <property type="molecule type" value="Genomic_DNA"/>
</dbReference>
<reference evidence="1 2" key="1">
    <citation type="submission" date="2023-01" db="EMBL/GenBank/DDBJ databases">
        <title>Analysis of 21 Apiospora genomes using comparative genomics revels a genus with tremendous synthesis potential of carbohydrate active enzymes and secondary metabolites.</title>
        <authorList>
            <person name="Sorensen T."/>
        </authorList>
    </citation>
    <scope>NUCLEOTIDE SEQUENCE [LARGE SCALE GENOMIC DNA]</scope>
    <source>
        <strain evidence="1 2">CBS 114990</strain>
    </source>
</reference>
<keyword evidence="2" id="KW-1185">Reference proteome</keyword>
<proteinExistence type="predicted"/>
<dbReference type="RefSeq" id="XP_066670364.1">
    <property type="nucleotide sequence ID" value="XM_066811441.1"/>
</dbReference>
<evidence type="ECO:0000313" key="1">
    <source>
        <dbReference type="EMBL" id="KAK8085855.1"/>
    </source>
</evidence>
<gene>
    <name evidence="1" type="ORF">PG997_007126</name>
</gene>
<accession>A0ABR1WQQ1</accession>
<evidence type="ECO:0000313" key="2">
    <source>
        <dbReference type="Proteomes" id="UP001433268"/>
    </source>
</evidence>
<name>A0ABR1WQQ1_9PEZI</name>
<organism evidence="1 2">
    <name type="scientific">Apiospora hydei</name>
    <dbReference type="NCBI Taxonomy" id="1337664"/>
    <lineage>
        <taxon>Eukaryota</taxon>
        <taxon>Fungi</taxon>
        <taxon>Dikarya</taxon>
        <taxon>Ascomycota</taxon>
        <taxon>Pezizomycotina</taxon>
        <taxon>Sordariomycetes</taxon>
        <taxon>Xylariomycetidae</taxon>
        <taxon>Amphisphaeriales</taxon>
        <taxon>Apiosporaceae</taxon>
        <taxon>Apiospora</taxon>
    </lineage>
</organism>
<comment type="caution">
    <text evidence="1">The sequence shown here is derived from an EMBL/GenBank/DDBJ whole genome shotgun (WGS) entry which is preliminary data.</text>
</comment>
<dbReference type="GeneID" id="92044501"/>
<sequence>MDASHGHPELFPGEDYDTYELNSTLARRNAISNARDQDHQVIVIHIDKNAVAMCGWCKKDGHEVKECAGPPAEDGFIHAYSIHNSDTHTLSSCRIAQAWDLVSKHSHLVAQRRQLPPMLYRESWEKIAWDFLATQNASSGKVGLPFTAEFSKQIAQEKFEAYDYNSPSTTPLGPEERTMSTANFLEWYRFIRFGSGDAASEGTHTADLALDNDDLADPNWPVFDTSFII</sequence>
<protein>
    <submittedName>
        <fullName evidence="1">Uncharacterized protein</fullName>
    </submittedName>
</protein>